<keyword evidence="9" id="KW-0963">Cytoplasm</keyword>
<dbReference type="SUPFAM" id="SSF54534">
    <property type="entry name" value="FKBP-like"/>
    <property type="match status" value="1"/>
</dbReference>
<evidence type="ECO:0000256" key="5">
    <source>
        <dbReference type="ARBA" id="ARBA00023110"/>
    </source>
</evidence>
<dbReference type="SUPFAM" id="SSF109998">
    <property type="entry name" value="Triger factor/SurA peptide-binding domain-like"/>
    <property type="match status" value="1"/>
</dbReference>
<comment type="caution">
    <text evidence="13">The sequence shown here is derived from an EMBL/GenBank/DDBJ whole genome shotgun (WGS) entry which is preliminary data.</text>
</comment>
<evidence type="ECO:0000256" key="9">
    <source>
        <dbReference type="HAMAP-Rule" id="MF_00303"/>
    </source>
</evidence>
<dbReference type="Proteomes" id="UP000177457">
    <property type="component" value="Unassembled WGS sequence"/>
</dbReference>
<dbReference type="PIRSF" id="PIRSF003095">
    <property type="entry name" value="Trigger_factor"/>
    <property type="match status" value="1"/>
</dbReference>
<dbReference type="InterPro" id="IPR008880">
    <property type="entry name" value="Trigger_fac_C"/>
</dbReference>
<evidence type="ECO:0000256" key="8">
    <source>
        <dbReference type="ARBA" id="ARBA00029986"/>
    </source>
</evidence>
<comment type="domain">
    <text evidence="9">Consists of 3 domains; the N-terminus binds the ribosome, the middle domain has PPIase activity, while the C-terminus has intrinsic chaperone activity on its own.</text>
</comment>
<dbReference type="HAMAP" id="MF_00303">
    <property type="entry name" value="Trigger_factor_Tig"/>
    <property type="match status" value="1"/>
</dbReference>
<dbReference type="InterPro" id="IPR037041">
    <property type="entry name" value="Trigger_fac_C_sf"/>
</dbReference>
<dbReference type="Pfam" id="PF00254">
    <property type="entry name" value="FKBP_C"/>
    <property type="match status" value="1"/>
</dbReference>
<dbReference type="InterPro" id="IPR001179">
    <property type="entry name" value="PPIase_FKBP_dom"/>
</dbReference>
<keyword evidence="6 9" id="KW-0143">Chaperone</keyword>
<evidence type="ECO:0000313" key="13">
    <source>
        <dbReference type="EMBL" id="OGH71103.1"/>
    </source>
</evidence>
<feature type="domain" description="Trigger factor C-terminal" evidence="12">
    <location>
        <begin position="262"/>
        <end position="422"/>
    </location>
</feature>
<dbReference type="SUPFAM" id="SSF102735">
    <property type="entry name" value="Trigger factor ribosome-binding domain"/>
    <property type="match status" value="1"/>
</dbReference>
<dbReference type="AlphaFoldDB" id="A0A1F6MI18"/>
<evidence type="ECO:0000256" key="7">
    <source>
        <dbReference type="ARBA" id="ARBA00023235"/>
    </source>
</evidence>
<dbReference type="GO" id="GO:0015031">
    <property type="term" value="P:protein transport"/>
    <property type="evidence" value="ECO:0007669"/>
    <property type="project" value="UniProtKB-UniRule"/>
</dbReference>
<dbReference type="Gene3D" id="1.10.3120.10">
    <property type="entry name" value="Trigger factor, C-terminal domain"/>
    <property type="match status" value="1"/>
</dbReference>
<dbReference type="GO" id="GO:0044183">
    <property type="term" value="F:protein folding chaperone"/>
    <property type="evidence" value="ECO:0007669"/>
    <property type="project" value="TreeGrafter"/>
</dbReference>
<dbReference type="Gene3D" id="3.30.70.1050">
    <property type="entry name" value="Trigger factor ribosome-binding domain"/>
    <property type="match status" value="1"/>
</dbReference>
<dbReference type="Pfam" id="PF05697">
    <property type="entry name" value="Trigger_N"/>
    <property type="match status" value="1"/>
</dbReference>
<dbReference type="NCBIfam" id="TIGR00115">
    <property type="entry name" value="tig"/>
    <property type="match status" value="1"/>
</dbReference>
<dbReference type="InterPro" id="IPR036611">
    <property type="entry name" value="Trigger_fac_ribosome-bd_sf"/>
</dbReference>
<dbReference type="Pfam" id="PF05698">
    <property type="entry name" value="Trigger_C"/>
    <property type="match status" value="1"/>
</dbReference>
<evidence type="ECO:0000256" key="6">
    <source>
        <dbReference type="ARBA" id="ARBA00023186"/>
    </source>
</evidence>
<dbReference type="InterPro" id="IPR027304">
    <property type="entry name" value="Trigger_fact/SurA_dom_sf"/>
</dbReference>
<keyword evidence="9" id="KW-0131">Cell cycle</keyword>
<evidence type="ECO:0000259" key="12">
    <source>
        <dbReference type="Pfam" id="PF05698"/>
    </source>
</evidence>
<organism evidence="13 14">
    <name type="scientific">Candidatus Magasanikbacteria bacterium RIFCSPHIGHO2_02_FULL_51_14</name>
    <dbReference type="NCBI Taxonomy" id="1798683"/>
    <lineage>
        <taxon>Bacteria</taxon>
        <taxon>Candidatus Magasanikiibacteriota</taxon>
    </lineage>
</organism>
<dbReference type="InterPro" id="IPR005215">
    <property type="entry name" value="Trig_fac"/>
</dbReference>
<dbReference type="InterPro" id="IPR008881">
    <property type="entry name" value="Trigger_fac_ribosome-bd_bac"/>
</dbReference>
<dbReference type="GO" id="GO:0051301">
    <property type="term" value="P:cell division"/>
    <property type="evidence" value="ECO:0007669"/>
    <property type="project" value="UniProtKB-KW"/>
</dbReference>
<comment type="function">
    <text evidence="9">Involved in protein export. Acts as a chaperone by maintaining the newly synthesized protein in an open conformation. Functions as a peptidyl-prolyl cis-trans isomerase.</text>
</comment>
<accession>A0A1F6MI18</accession>
<dbReference type="PANTHER" id="PTHR30560">
    <property type="entry name" value="TRIGGER FACTOR CHAPERONE AND PEPTIDYL-PROLYL CIS/TRANS ISOMERASE"/>
    <property type="match status" value="1"/>
</dbReference>
<dbReference type="InterPro" id="IPR046357">
    <property type="entry name" value="PPIase_dom_sf"/>
</dbReference>
<evidence type="ECO:0000256" key="2">
    <source>
        <dbReference type="ARBA" id="ARBA00005464"/>
    </source>
</evidence>
<dbReference type="STRING" id="1798683.A3C90_01345"/>
<dbReference type="EMBL" id="MFQE01000035">
    <property type="protein sequence ID" value="OGH71103.1"/>
    <property type="molecule type" value="Genomic_DNA"/>
</dbReference>
<evidence type="ECO:0000256" key="4">
    <source>
        <dbReference type="ARBA" id="ARBA00016902"/>
    </source>
</evidence>
<proteinExistence type="inferred from homology"/>
<evidence type="ECO:0000256" key="1">
    <source>
        <dbReference type="ARBA" id="ARBA00000971"/>
    </source>
</evidence>
<protein>
    <recommendedName>
        <fullName evidence="4 9">Trigger factor</fullName>
        <shortName evidence="9">TF</shortName>
        <ecNumber evidence="3 9">5.2.1.8</ecNumber>
    </recommendedName>
    <alternativeName>
        <fullName evidence="8 9">PPIase</fullName>
    </alternativeName>
</protein>
<dbReference type="GO" id="GO:0051083">
    <property type="term" value="P:'de novo' cotranslational protein folding"/>
    <property type="evidence" value="ECO:0007669"/>
    <property type="project" value="TreeGrafter"/>
</dbReference>
<comment type="similarity">
    <text evidence="2 9">Belongs to the FKBP-type PPIase family. Tig subfamily.</text>
</comment>
<dbReference type="GO" id="GO:0003755">
    <property type="term" value="F:peptidyl-prolyl cis-trans isomerase activity"/>
    <property type="evidence" value="ECO:0007669"/>
    <property type="project" value="UniProtKB-UniRule"/>
</dbReference>
<evidence type="ECO:0000313" key="14">
    <source>
        <dbReference type="Proteomes" id="UP000177457"/>
    </source>
</evidence>
<reference evidence="13 14" key="1">
    <citation type="journal article" date="2016" name="Nat. Commun.">
        <title>Thousands of microbial genomes shed light on interconnected biogeochemical processes in an aquifer system.</title>
        <authorList>
            <person name="Anantharaman K."/>
            <person name="Brown C.T."/>
            <person name="Hug L.A."/>
            <person name="Sharon I."/>
            <person name="Castelle C.J."/>
            <person name="Probst A.J."/>
            <person name="Thomas B.C."/>
            <person name="Singh A."/>
            <person name="Wilkins M.J."/>
            <person name="Karaoz U."/>
            <person name="Brodie E.L."/>
            <person name="Williams K.H."/>
            <person name="Hubbard S.S."/>
            <person name="Banfield J.F."/>
        </authorList>
    </citation>
    <scope>NUCLEOTIDE SEQUENCE [LARGE SCALE GENOMIC DNA]</scope>
</reference>
<comment type="catalytic activity">
    <reaction evidence="1 9">
        <text>[protein]-peptidylproline (omega=180) = [protein]-peptidylproline (omega=0)</text>
        <dbReference type="Rhea" id="RHEA:16237"/>
        <dbReference type="Rhea" id="RHEA-COMP:10747"/>
        <dbReference type="Rhea" id="RHEA-COMP:10748"/>
        <dbReference type="ChEBI" id="CHEBI:83833"/>
        <dbReference type="ChEBI" id="CHEBI:83834"/>
        <dbReference type="EC" id="5.2.1.8"/>
    </reaction>
</comment>
<evidence type="ECO:0000259" key="11">
    <source>
        <dbReference type="Pfam" id="PF05697"/>
    </source>
</evidence>
<dbReference type="GO" id="GO:0005737">
    <property type="term" value="C:cytoplasm"/>
    <property type="evidence" value="ECO:0007669"/>
    <property type="project" value="UniProtKB-SubCell"/>
</dbReference>
<keyword evidence="7 9" id="KW-0413">Isomerase</keyword>
<feature type="domain" description="Trigger factor ribosome-binding bacterial" evidence="11">
    <location>
        <begin position="1"/>
        <end position="145"/>
    </location>
</feature>
<name>A0A1F6MI18_9BACT</name>
<sequence length="431" mass="48990">MPHTIKKLPKSQIELTIIVTPEEYQPHLEKAAERLSERTAIKGFRPGKAPYDMVKRHVGEMQILQEALESIIQKTFFDAATEEKLETIGMPHIHIEKQAPGNDVVFKATVATLPTVTLPDLKKIHVEQKAPVIDEKKVDETLDALRGMQAKEALKSGAAEGTDKLMIDMDMFIDRVPVEGGQAKKYSVYLSEKHYIPGFNEQVAGMKEGEERTFTLEFPATHYQKHLAGKKVDFTVKAKGVYERQLPEMNDDFAKALGQENVAKLRELLRTNLLEDAKRKADQQTEIAILEQLIEKSAFDEIPDVLIDSERQKMFHELKRDLDRNGVSIEQYLQDIKRDEKQLFEDFKAQAEKRAKAALISRQIAKDQNIAVADDEVDKEVALIGDAYKDNAETQENLKKPEVRDALAVTLQNKKVMAWLKEQIVKPVEQP</sequence>
<dbReference type="Gene3D" id="3.10.50.40">
    <property type="match status" value="1"/>
</dbReference>
<dbReference type="GO" id="GO:0043022">
    <property type="term" value="F:ribosome binding"/>
    <property type="evidence" value="ECO:0007669"/>
    <property type="project" value="TreeGrafter"/>
</dbReference>
<dbReference type="PANTHER" id="PTHR30560:SF3">
    <property type="entry name" value="TRIGGER FACTOR-LIKE PROTEIN TIG, CHLOROPLASTIC"/>
    <property type="match status" value="1"/>
</dbReference>
<dbReference type="GO" id="GO:0043335">
    <property type="term" value="P:protein unfolding"/>
    <property type="evidence" value="ECO:0007669"/>
    <property type="project" value="TreeGrafter"/>
</dbReference>
<dbReference type="EC" id="5.2.1.8" evidence="3 9"/>
<evidence type="ECO:0000259" key="10">
    <source>
        <dbReference type="Pfam" id="PF00254"/>
    </source>
</evidence>
<keyword evidence="9" id="KW-0132">Cell division</keyword>
<comment type="subcellular location">
    <subcellularLocation>
        <location evidence="9">Cytoplasm</location>
    </subcellularLocation>
    <text evidence="9">About half TF is bound to the ribosome near the polypeptide exit tunnel while the other half is free in the cytoplasm.</text>
</comment>
<keyword evidence="5 9" id="KW-0697">Rotamase</keyword>
<gene>
    <name evidence="9" type="primary">tig</name>
    <name evidence="13" type="ORF">A3C90_01345</name>
</gene>
<evidence type="ECO:0000256" key="3">
    <source>
        <dbReference type="ARBA" id="ARBA00013194"/>
    </source>
</evidence>
<feature type="domain" description="PPIase FKBP-type" evidence="10">
    <location>
        <begin position="159"/>
        <end position="236"/>
    </location>
</feature>